<dbReference type="Proteomes" id="UP000663823">
    <property type="component" value="Unassembled WGS sequence"/>
</dbReference>
<sequence length="178" mass="20541">MKSLGLINFVTIRKTAHVENRDRRQNISAESQTIRTRLISIENQIDDDEGDQPVDQPPKKKTKRSFDSTQSKYNYNKDNEDHGSYTPEQIQQSPINNSRRSKESRVQDTQPSLRVPVDDNTASNANNYSKSSNNHTDIYELIRKDINDVYVKLDNSLNVHMIKFERRLTKLTNICSAG</sequence>
<reference evidence="2" key="1">
    <citation type="submission" date="2021-02" db="EMBL/GenBank/DDBJ databases">
        <authorList>
            <person name="Nowell W R."/>
        </authorList>
    </citation>
    <scope>NUCLEOTIDE SEQUENCE</scope>
</reference>
<feature type="region of interest" description="Disordered" evidence="1">
    <location>
        <begin position="42"/>
        <end position="133"/>
    </location>
</feature>
<evidence type="ECO:0000313" key="2">
    <source>
        <dbReference type="EMBL" id="CAF4125393.1"/>
    </source>
</evidence>
<organism evidence="2 3">
    <name type="scientific">Rotaria sordida</name>
    <dbReference type="NCBI Taxonomy" id="392033"/>
    <lineage>
        <taxon>Eukaryota</taxon>
        <taxon>Metazoa</taxon>
        <taxon>Spiralia</taxon>
        <taxon>Gnathifera</taxon>
        <taxon>Rotifera</taxon>
        <taxon>Eurotatoria</taxon>
        <taxon>Bdelloidea</taxon>
        <taxon>Philodinida</taxon>
        <taxon>Philodinidae</taxon>
        <taxon>Rotaria</taxon>
    </lineage>
</organism>
<evidence type="ECO:0000256" key="1">
    <source>
        <dbReference type="SAM" id="MobiDB-lite"/>
    </source>
</evidence>
<proteinExistence type="predicted"/>
<gene>
    <name evidence="2" type="ORF">OTI717_LOCUS35044</name>
</gene>
<comment type="caution">
    <text evidence="2">The sequence shown here is derived from an EMBL/GenBank/DDBJ whole genome shotgun (WGS) entry which is preliminary data.</text>
</comment>
<dbReference type="EMBL" id="CAJOAX010013123">
    <property type="protein sequence ID" value="CAF4125393.1"/>
    <property type="molecule type" value="Genomic_DNA"/>
</dbReference>
<dbReference type="AlphaFoldDB" id="A0A819WIK3"/>
<feature type="non-terminal residue" evidence="2">
    <location>
        <position position="1"/>
    </location>
</feature>
<evidence type="ECO:0000313" key="3">
    <source>
        <dbReference type="Proteomes" id="UP000663823"/>
    </source>
</evidence>
<feature type="compositionally biased region" description="Polar residues" evidence="1">
    <location>
        <begin position="86"/>
        <end position="98"/>
    </location>
</feature>
<accession>A0A819WIK3</accession>
<name>A0A819WIK3_9BILA</name>
<feature type="compositionally biased region" description="Low complexity" evidence="1">
    <location>
        <begin position="120"/>
        <end position="133"/>
    </location>
</feature>
<protein>
    <submittedName>
        <fullName evidence="2">Uncharacterized protein</fullName>
    </submittedName>
</protein>